<dbReference type="InterPro" id="IPR012338">
    <property type="entry name" value="Beta-lactam/transpept-like"/>
</dbReference>
<dbReference type="RefSeq" id="WP_345029608.1">
    <property type="nucleotide sequence ID" value="NZ_BAABGL010000002.1"/>
</dbReference>
<evidence type="ECO:0000259" key="2">
    <source>
        <dbReference type="Pfam" id="PF00144"/>
    </source>
</evidence>
<protein>
    <recommendedName>
        <fullName evidence="2">Beta-lactamase-related domain-containing protein</fullName>
    </recommendedName>
</protein>
<name>A0ABP8J3T3_9MICO</name>
<accession>A0ABP8J3T3</accession>
<feature type="domain" description="Beta-lactamase-related" evidence="2">
    <location>
        <begin position="80"/>
        <end position="245"/>
    </location>
</feature>
<proteinExistence type="predicted"/>
<dbReference type="Pfam" id="PF00144">
    <property type="entry name" value="Beta-lactamase"/>
    <property type="match status" value="1"/>
</dbReference>
<dbReference type="SUPFAM" id="SSF56601">
    <property type="entry name" value="beta-lactamase/transpeptidase-like"/>
    <property type="match status" value="1"/>
</dbReference>
<feature type="region of interest" description="Disordered" evidence="1">
    <location>
        <begin position="105"/>
        <end position="125"/>
    </location>
</feature>
<evidence type="ECO:0000313" key="3">
    <source>
        <dbReference type="EMBL" id="GAA4384507.1"/>
    </source>
</evidence>
<comment type="caution">
    <text evidence="3">The sequence shown here is derived from an EMBL/GenBank/DDBJ whole genome shotgun (WGS) entry which is preliminary data.</text>
</comment>
<sequence length="291" mass="29126">MSTAPAPSSSPADPRRPAVSAFAAVLALGIVLALTVVSAPLHTGLAAAQEASAVGTVTDTGAVTDPRESDRQSYPGLERFVAGLDVPGAAAAVVSEHGIEEAAVTGSMAAPTTSDGDGTGAPAGASAAVRWGSVSKGITGAVVDELVESGRVGLDDTAGSVLPGLPDPVRDVTVRRLLTHTSGLSHDLGATDRHRPGAHALDVLDDVPAPLDPGDGFRYASTNYLVLQAIVEEITDAPFAEAAAEHARGCEAEMEAGAVPFLGFTMPAPERCDGTGLGYGYLGGDLGELAA</sequence>
<keyword evidence="4" id="KW-1185">Reference proteome</keyword>
<organism evidence="3 4">
    <name type="scientific">Brevibacterium pityocampae</name>
    <dbReference type="NCBI Taxonomy" id="506594"/>
    <lineage>
        <taxon>Bacteria</taxon>
        <taxon>Bacillati</taxon>
        <taxon>Actinomycetota</taxon>
        <taxon>Actinomycetes</taxon>
        <taxon>Micrococcales</taxon>
        <taxon>Brevibacteriaceae</taxon>
        <taxon>Brevibacterium</taxon>
    </lineage>
</organism>
<dbReference type="InterPro" id="IPR050491">
    <property type="entry name" value="AmpC-like"/>
</dbReference>
<dbReference type="InterPro" id="IPR001466">
    <property type="entry name" value="Beta-lactam-related"/>
</dbReference>
<evidence type="ECO:0000256" key="1">
    <source>
        <dbReference type="SAM" id="MobiDB-lite"/>
    </source>
</evidence>
<evidence type="ECO:0000313" key="4">
    <source>
        <dbReference type="Proteomes" id="UP001500642"/>
    </source>
</evidence>
<dbReference type="Gene3D" id="3.40.710.10">
    <property type="entry name" value="DD-peptidase/beta-lactamase superfamily"/>
    <property type="match status" value="1"/>
</dbReference>
<dbReference type="PANTHER" id="PTHR46825:SF9">
    <property type="entry name" value="BETA-LACTAMASE-RELATED DOMAIN-CONTAINING PROTEIN"/>
    <property type="match status" value="1"/>
</dbReference>
<reference evidence="4" key="1">
    <citation type="journal article" date="2019" name="Int. J. Syst. Evol. Microbiol.">
        <title>The Global Catalogue of Microorganisms (GCM) 10K type strain sequencing project: providing services to taxonomists for standard genome sequencing and annotation.</title>
        <authorList>
            <consortium name="The Broad Institute Genomics Platform"/>
            <consortium name="The Broad Institute Genome Sequencing Center for Infectious Disease"/>
            <person name="Wu L."/>
            <person name="Ma J."/>
        </authorList>
    </citation>
    <scope>NUCLEOTIDE SEQUENCE [LARGE SCALE GENOMIC DNA]</scope>
    <source>
        <strain evidence="4">JCM 17808</strain>
    </source>
</reference>
<dbReference type="EMBL" id="BAABGL010000002">
    <property type="protein sequence ID" value="GAA4384507.1"/>
    <property type="molecule type" value="Genomic_DNA"/>
</dbReference>
<dbReference type="Proteomes" id="UP001500642">
    <property type="component" value="Unassembled WGS sequence"/>
</dbReference>
<gene>
    <name evidence="3" type="ORF">GCM10023167_05330</name>
</gene>
<dbReference type="PANTHER" id="PTHR46825">
    <property type="entry name" value="D-ALANYL-D-ALANINE-CARBOXYPEPTIDASE/ENDOPEPTIDASE AMPH"/>
    <property type="match status" value="1"/>
</dbReference>